<keyword evidence="6 9" id="KW-0472">Membrane</keyword>
<evidence type="ECO:0000256" key="8">
    <source>
        <dbReference type="SAM" id="MobiDB-lite"/>
    </source>
</evidence>
<dbReference type="InterPro" id="IPR026961">
    <property type="entry name" value="PGG_dom"/>
</dbReference>
<dbReference type="Pfam" id="PF12796">
    <property type="entry name" value="Ank_2"/>
    <property type="match status" value="3"/>
</dbReference>
<evidence type="ECO:0000313" key="11">
    <source>
        <dbReference type="EMBL" id="CAA7404566.1"/>
    </source>
</evidence>
<evidence type="ECO:0000256" key="9">
    <source>
        <dbReference type="SAM" id="Phobius"/>
    </source>
</evidence>
<dbReference type="Pfam" id="PF13962">
    <property type="entry name" value="PGG"/>
    <property type="match status" value="1"/>
</dbReference>
<feature type="domain" description="PGG" evidence="10">
    <location>
        <begin position="375"/>
        <end position="488"/>
    </location>
</feature>
<dbReference type="InterPro" id="IPR002110">
    <property type="entry name" value="Ankyrin_rpt"/>
</dbReference>
<evidence type="ECO:0000256" key="4">
    <source>
        <dbReference type="ARBA" id="ARBA00022989"/>
    </source>
</evidence>
<dbReference type="SMART" id="SM00248">
    <property type="entry name" value="ANK"/>
    <property type="match status" value="7"/>
</dbReference>
<evidence type="ECO:0000256" key="2">
    <source>
        <dbReference type="ARBA" id="ARBA00022692"/>
    </source>
</evidence>
<evidence type="ECO:0000313" key="12">
    <source>
        <dbReference type="Proteomes" id="UP000663760"/>
    </source>
</evidence>
<protein>
    <recommendedName>
        <fullName evidence="10">PGG domain-containing protein</fullName>
    </recommendedName>
</protein>
<keyword evidence="2 9" id="KW-0812">Transmembrane</keyword>
<keyword evidence="3" id="KW-0677">Repeat</keyword>
<feature type="repeat" description="ANK" evidence="7">
    <location>
        <begin position="262"/>
        <end position="284"/>
    </location>
</feature>
<feature type="compositionally biased region" description="Basic and acidic residues" evidence="8">
    <location>
        <begin position="1"/>
        <end position="14"/>
    </location>
</feature>
<feature type="transmembrane region" description="Helical" evidence="9">
    <location>
        <begin position="469"/>
        <end position="489"/>
    </location>
</feature>
<sequence>MEKQQSFRLMEKQKSFRPRMVMESQRSFRVRAMRGQRSFQDKSKGKDGVGKRGDSSLHLASRAGNLLQVQQILSQSDRDHLKGLVSAQNCDGETPLYVAAENGHSQIVHEILGLSDVHSAALKACNGFDSFHIAAKQGHVGVLKMLLSFSSELAMTVGPSNVTPLYSAAAQGHSDVVNLLLESNASLAKIARNNGKTALHAAARNGHVDIVTSLLRSDPHISLEVDKKGQTAFHVAVKGQNVAMIVELLKADPSVVNVKDLKGNTPLHIAARKAHPLIVKTLTEVEGVEVNAFNRARETPLDILEKNSNEELASVLRDAGGAAARDLAVPPSPAKQLKQTVSDIKHDVQSQLQQTRKTGIRVQKIKKRLKKLHVEGLNNAINSNTIVAVLIATVAFAAIFTVPGEYVEKETSGHSLGEAFIANKSEFIIFFVADSLALFISLAVVVVQTSIIVTEQRAKKHMVSIINKLMWLACLFISVAFVSLTYVVVGRRSSWLAWLTTAMGATIMLTTIGSMCYCIIRHRVEQKNLRNLRRSSVSQSRTWSAAVESDSELHKRIYAL</sequence>
<feature type="transmembrane region" description="Helical" evidence="9">
    <location>
        <begin position="427"/>
        <end position="448"/>
    </location>
</feature>
<evidence type="ECO:0000256" key="6">
    <source>
        <dbReference type="ARBA" id="ARBA00023136"/>
    </source>
</evidence>
<evidence type="ECO:0000256" key="5">
    <source>
        <dbReference type="ARBA" id="ARBA00023043"/>
    </source>
</evidence>
<dbReference type="PROSITE" id="PS50297">
    <property type="entry name" value="ANK_REP_REGION"/>
    <property type="match status" value="5"/>
</dbReference>
<dbReference type="AlphaFoldDB" id="A0A7I8L4K5"/>
<feature type="region of interest" description="Disordered" evidence="8">
    <location>
        <begin position="1"/>
        <end position="55"/>
    </location>
</feature>
<reference evidence="11" key="1">
    <citation type="submission" date="2020-02" db="EMBL/GenBank/DDBJ databases">
        <authorList>
            <person name="Scholz U."/>
            <person name="Mascher M."/>
            <person name="Fiebig A."/>
        </authorList>
    </citation>
    <scope>NUCLEOTIDE SEQUENCE</scope>
</reference>
<dbReference type="OrthoDB" id="194358at2759"/>
<accession>A0A7I8L4K5</accession>
<dbReference type="PROSITE" id="PS50088">
    <property type="entry name" value="ANK_REPEAT"/>
    <property type="match status" value="5"/>
</dbReference>
<feature type="compositionally biased region" description="Basic and acidic residues" evidence="8">
    <location>
        <begin position="39"/>
        <end position="55"/>
    </location>
</feature>
<feature type="transmembrane region" description="Helical" evidence="9">
    <location>
        <begin position="386"/>
        <end position="407"/>
    </location>
</feature>
<name>A0A7I8L4K5_SPIIN</name>
<evidence type="ECO:0000259" key="10">
    <source>
        <dbReference type="Pfam" id="PF13962"/>
    </source>
</evidence>
<dbReference type="Gene3D" id="1.25.40.20">
    <property type="entry name" value="Ankyrin repeat-containing domain"/>
    <property type="match status" value="2"/>
</dbReference>
<dbReference type="GO" id="GO:0005886">
    <property type="term" value="C:plasma membrane"/>
    <property type="evidence" value="ECO:0007669"/>
    <property type="project" value="TreeGrafter"/>
</dbReference>
<feature type="repeat" description="ANK" evidence="7">
    <location>
        <begin position="91"/>
        <end position="112"/>
    </location>
</feature>
<proteinExistence type="predicted"/>
<feature type="repeat" description="ANK" evidence="7">
    <location>
        <begin position="126"/>
        <end position="158"/>
    </location>
</feature>
<dbReference type="InterPro" id="IPR036770">
    <property type="entry name" value="Ankyrin_rpt-contain_sf"/>
</dbReference>
<organism evidence="11 12">
    <name type="scientific">Spirodela intermedia</name>
    <name type="common">Intermediate duckweed</name>
    <dbReference type="NCBI Taxonomy" id="51605"/>
    <lineage>
        <taxon>Eukaryota</taxon>
        <taxon>Viridiplantae</taxon>
        <taxon>Streptophyta</taxon>
        <taxon>Embryophyta</taxon>
        <taxon>Tracheophyta</taxon>
        <taxon>Spermatophyta</taxon>
        <taxon>Magnoliopsida</taxon>
        <taxon>Liliopsida</taxon>
        <taxon>Araceae</taxon>
        <taxon>Lemnoideae</taxon>
        <taxon>Spirodela</taxon>
    </lineage>
</organism>
<dbReference type="PANTHER" id="PTHR24186">
    <property type="entry name" value="PROTEIN PHOSPHATASE 1 REGULATORY SUBUNIT"/>
    <property type="match status" value="1"/>
</dbReference>
<dbReference type="Proteomes" id="UP000663760">
    <property type="component" value="Chromosome 11"/>
</dbReference>
<keyword evidence="4 9" id="KW-1133">Transmembrane helix</keyword>
<feature type="repeat" description="ANK" evidence="7">
    <location>
        <begin position="194"/>
        <end position="226"/>
    </location>
</feature>
<gene>
    <name evidence="11" type="ORF">SI8410_11015244</name>
</gene>
<evidence type="ECO:0000256" key="1">
    <source>
        <dbReference type="ARBA" id="ARBA00004141"/>
    </source>
</evidence>
<feature type="repeat" description="ANK" evidence="7">
    <location>
        <begin position="160"/>
        <end position="192"/>
    </location>
</feature>
<evidence type="ECO:0000256" key="3">
    <source>
        <dbReference type="ARBA" id="ARBA00022737"/>
    </source>
</evidence>
<feature type="transmembrane region" description="Helical" evidence="9">
    <location>
        <begin position="495"/>
        <end position="520"/>
    </location>
</feature>
<dbReference type="EMBL" id="LR746274">
    <property type="protein sequence ID" value="CAA7404566.1"/>
    <property type="molecule type" value="Genomic_DNA"/>
</dbReference>
<dbReference type="SUPFAM" id="SSF48403">
    <property type="entry name" value="Ankyrin repeat"/>
    <property type="match status" value="1"/>
</dbReference>
<dbReference type="PANTHER" id="PTHR24186:SF8">
    <property type="entry name" value="ANKYRIN REPEAT FAMILY PROTEIN"/>
    <property type="match status" value="1"/>
</dbReference>
<keyword evidence="12" id="KW-1185">Reference proteome</keyword>
<evidence type="ECO:0000256" key="7">
    <source>
        <dbReference type="PROSITE-ProRule" id="PRU00023"/>
    </source>
</evidence>
<keyword evidence="5 7" id="KW-0040">ANK repeat</keyword>
<comment type="subcellular location">
    <subcellularLocation>
        <location evidence="1">Membrane</location>
        <topology evidence="1">Multi-pass membrane protein</topology>
    </subcellularLocation>
</comment>